<dbReference type="SUPFAM" id="SSF54909">
    <property type="entry name" value="Dimeric alpha+beta barrel"/>
    <property type="match status" value="1"/>
</dbReference>
<comment type="caution">
    <text evidence="2">The sequence shown here is derived from an EMBL/GenBank/DDBJ whole genome shotgun (WGS) entry which is preliminary data.</text>
</comment>
<dbReference type="InterPro" id="IPR007138">
    <property type="entry name" value="ABM_dom"/>
</dbReference>
<dbReference type="Gene3D" id="3.30.70.100">
    <property type="match status" value="1"/>
</dbReference>
<dbReference type="Proteomes" id="UP000321513">
    <property type="component" value="Unassembled WGS sequence"/>
</dbReference>
<name>A0A512BAL7_9BACT</name>
<dbReference type="EMBL" id="BJYT01000004">
    <property type="protein sequence ID" value="GEO08998.1"/>
    <property type="molecule type" value="Genomic_DNA"/>
</dbReference>
<evidence type="ECO:0000313" key="3">
    <source>
        <dbReference type="Proteomes" id="UP000321513"/>
    </source>
</evidence>
<dbReference type="RefSeq" id="WP_147203069.1">
    <property type="nucleotide sequence ID" value="NZ_BJYT01000004.1"/>
</dbReference>
<evidence type="ECO:0000259" key="1">
    <source>
        <dbReference type="PROSITE" id="PS51725"/>
    </source>
</evidence>
<protein>
    <submittedName>
        <fullName evidence="2">Antibiotic biosynthesis monooxygenase</fullName>
    </submittedName>
</protein>
<dbReference type="OrthoDB" id="1120859at2"/>
<dbReference type="AlphaFoldDB" id="A0A512BAL7"/>
<dbReference type="GO" id="GO:0004497">
    <property type="term" value="F:monooxygenase activity"/>
    <property type="evidence" value="ECO:0007669"/>
    <property type="project" value="UniProtKB-KW"/>
</dbReference>
<accession>A0A512BAL7</accession>
<organism evidence="2 3">
    <name type="scientific">Segetibacter aerophilus</name>
    <dbReference type="NCBI Taxonomy" id="670293"/>
    <lineage>
        <taxon>Bacteria</taxon>
        <taxon>Pseudomonadati</taxon>
        <taxon>Bacteroidota</taxon>
        <taxon>Chitinophagia</taxon>
        <taxon>Chitinophagales</taxon>
        <taxon>Chitinophagaceae</taxon>
        <taxon>Segetibacter</taxon>
    </lineage>
</organism>
<dbReference type="InterPro" id="IPR011008">
    <property type="entry name" value="Dimeric_a/b-barrel"/>
</dbReference>
<proteinExistence type="predicted"/>
<dbReference type="Pfam" id="PF03992">
    <property type="entry name" value="ABM"/>
    <property type="match status" value="1"/>
</dbReference>
<keyword evidence="2" id="KW-0560">Oxidoreductase</keyword>
<dbReference type="PROSITE" id="PS51725">
    <property type="entry name" value="ABM"/>
    <property type="match status" value="1"/>
</dbReference>
<evidence type="ECO:0000313" key="2">
    <source>
        <dbReference type="EMBL" id="GEO08998.1"/>
    </source>
</evidence>
<gene>
    <name evidence="2" type="primary">fjo15</name>
    <name evidence="2" type="ORF">SAE01_14940</name>
</gene>
<reference evidence="2 3" key="1">
    <citation type="submission" date="2019-07" db="EMBL/GenBank/DDBJ databases">
        <title>Whole genome shotgun sequence of Segetibacter aerophilus NBRC 106135.</title>
        <authorList>
            <person name="Hosoyama A."/>
            <person name="Uohara A."/>
            <person name="Ohji S."/>
            <person name="Ichikawa N."/>
        </authorList>
    </citation>
    <scope>NUCLEOTIDE SEQUENCE [LARGE SCALE GENOMIC DNA]</scope>
    <source>
        <strain evidence="2 3">NBRC 106135</strain>
    </source>
</reference>
<keyword evidence="3" id="KW-1185">Reference proteome</keyword>
<feature type="domain" description="ABM" evidence="1">
    <location>
        <begin position="2"/>
        <end position="92"/>
    </location>
</feature>
<sequence>MLVRIVKMTFREDAVEAFKVFFEERKEKIRSFEGCTHLELWQDNNHPNIFFTYSNWCDELALHHYRNSAFFRDTWQQTKQMFWAKAEAWSVNQLVVLP</sequence>
<keyword evidence="2" id="KW-0503">Monooxygenase</keyword>